<keyword evidence="2" id="KW-1185">Reference proteome</keyword>
<evidence type="ECO:0000313" key="2">
    <source>
        <dbReference type="Proteomes" id="UP000190667"/>
    </source>
</evidence>
<evidence type="ECO:0000313" key="1">
    <source>
        <dbReference type="EMBL" id="OON41482.1"/>
    </source>
</evidence>
<dbReference type="AlphaFoldDB" id="A0A1S8YRN8"/>
<accession>A0A1S8YRN8</accession>
<protein>
    <submittedName>
        <fullName evidence="1">Uncharacterized protein</fullName>
    </submittedName>
</protein>
<dbReference type="EMBL" id="MRUL01000002">
    <property type="protein sequence ID" value="OON41482.1"/>
    <property type="molecule type" value="Genomic_DNA"/>
</dbReference>
<comment type="caution">
    <text evidence="1">The sequence shown here is derived from an EMBL/GenBank/DDBJ whole genome shotgun (WGS) entry which is preliminary data.</text>
</comment>
<proteinExistence type="predicted"/>
<organism evidence="1 2">
    <name type="scientific">Izhakiella australiensis</name>
    <dbReference type="NCBI Taxonomy" id="1926881"/>
    <lineage>
        <taxon>Bacteria</taxon>
        <taxon>Pseudomonadati</taxon>
        <taxon>Pseudomonadota</taxon>
        <taxon>Gammaproteobacteria</taxon>
        <taxon>Enterobacterales</taxon>
        <taxon>Erwiniaceae</taxon>
        <taxon>Izhakiella</taxon>
    </lineage>
</organism>
<reference evidence="1 2" key="1">
    <citation type="submission" date="2016-12" db="EMBL/GenBank/DDBJ databases">
        <title>Izhakiella australiana sp. nov. of genus Izhakiella isolated from Australian desert.</title>
        <authorList>
            <person name="Ji M."/>
        </authorList>
    </citation>
    <scope>NUCLEOTIDE SEQUENCE [LARGE SCALE GENOMIC DNA]</scope>
    <source>
        <strain evidence="1 2">D4N98</strain>
    </source>
</reference>
<name>A0A1S8YRN8_9GAMM</name>
<gene>
    <name evidence="1" type="ORF">BTJ39_05875</name>
</gene>
<dbReference type="Proteomes" id="UP000190667">
    <property type="component" value="Unassembled WGS sequence"/>
</dbReference>
<sequence>MQDVGFSRLTLTGCFIIWVGLQPCQKVVGWRELSPRPFNSKKVKKQLSKLRKCSAKSISYRECEITHLNLQIIFFINFIKE</sequence>